<gene>
    <name evidence="2" type="ORF">AB675_7099</name>
</gene>
<proteinExistence type="predicted"/>
<dbReference type="Proteomes" id="UP000038010">
    <property type="component" value="Unassembled WGS sequence"/>
</dbReference>
<dbReference type="InterPro" id="IPR022893">
    <property type="entry name" value="Shikimate_DH_fam"/>
</dbReference>
<dbReference type="RefSeq" id="XP_018003299.1">
    <property type="nucleotide sequence ID" value="XM_018147440.1"/>
</dbReference>
<dbReference type="Pfam" id="PF08501">
    <property type="entry name" value="Shikimate_dh_N"/>
    <property type="match status" value="1"/>
</dbReference>
<dbReference type="InterPro" id="IPR046346">
    <property type="entry name" value="Aminoacid_DH-like_N_sf"/>
</dbReference>
<dbReference type="GO" id="GO:0019632">
    <property type="term" value="P:shikimate metabolic process"/>
    <property type="evidence" value="ECO:0007669"/>
    <property type="project" value="TreeGrafter"/>
</dbReference>
<reference evidence="2 3" key="1">
    <citation type="submission" date="2015-06" db="EMBL/GenBank/DDBJ databases">
        <title>Draft genome of the ant-associated black yeast Phialophora attae CBS 131958.</title>
        <authorList>
            <person name="Moreno L.F."/>
            <person name="Stielow B.J."/>
            <person name="de Hoog S."/>
            <person name="Vicente V.A."/>
            <person name="Weiss V.A."/>
            <person name="de Vries M."/>
            <person name="Cruz L.M."/>
            <person name="Souza E.M."/>
        </authorList>
    </citation>
    <scope>NUCLEOTIDE SEQUENCE [LARGE SCALE GENOMIC DNA]</scope>
    <source>
        <strain evidence="2 3">CBS 131958</strain>
    </source>
</reference>
<comment type="caution">
    <text evidence="2">The sequence shown here is derived from an EMBL/GenBank/DDBJ whole genome shotgun (WGS) entry which is preliminary data.</text>
</comment>
<feature type="domain" description="Shikimate dehydrogenase substrate binding N-terminal" evidence="1">
    <location>
        <begin position="14"/>
        <end position="94"/>
    </location>
</feature>
<dbReference type="STRING" id="1664694.A0A0N1P284"/>
<sequence length="320" mass="34762">MGSMAEDQRTSTYLVGIGVTHSIAPPMHDYVAQQLHYNWKFHAQECPTVEDAVRLFREPTFAGGVVTMPYKVSIMQHLDGLDHHAKLLKACNNVYRAKDGTLRGTNTDWRGIKGCLASATASGTCEEGKGRPALLVGAGGASRAAVYVLYHELKCRPIYVVNRDEDEVAALLKDVTAYGSDDIELVHLQTVDAAKEIFAQRGAPFYVVGTVPDFAPQTETEIECAKIIETAFASAKSGSSAAKGVVLDMCFKPRRTRTLKLAQRYGWVGVEGTGVIGHQINEQYRLWLTDGEGESPITGEIQSGAWKVLNEAAEASTAIN</sequence>
<dbReference type="Gene3D" id="3.40.50.10860">
    <property type="entry name" value="Leucine Dehydrogenase, chain A, domain 1"/>
    <property type="match status" value="1"/>
</dbReference>
<protein>
    <submittedName>
        <fullName evidence="2">Quinate dehydrogenase</fullName>
    </submittedName>
</protein>
<dbReference type="EMBL" id="LFJN01000005">
    <property type="protein sequence ID" value="KPI43336.1"/>
    <property type="molecule type" value="Genomic_DNA"/>
</dbReference>
<accession>A0A0N1P284</accession>
<dbReference type="SUPFAM" id="SSF53223">
    <property type="entry name" value="Aminoacid dehydrogenase-like, N-terminal domain"/>
    <property type="match status" value="1"/>
</dbReference>
<dbReference type="InterPro" id="IPR036291">
    <property type="entry name" value="NAD(P)-bd_dom_sf"/>
</dbReference>
<dbReference type="OrthoDB" id="204377at2759"/>
<dbReference type="PANTHER" id="PTHR21089">
    <property type="entry name" value="SHIKIMATE DEHYDROGENASE"/>
    <property type="match status" value="1"/>
</dbReference>
<dbReference type="AlphaFoldDB" id="A0A0N1P284"/>
<dbReference type="GO" id="GO:0009423">
    <property type="term" value="P:chorismate biosynthetic process"/>
    <property type="evidence" value="ECO:0007669"/>
    <property type="project" value="TreeGrafter"/>
</dbReference>
<dbReference type="GO" id="GO:0004764">
    <property type="term" value="F:shikimate 3-dehydrogenase (NADP+) activity"/>
    <property type="evidence" value="ECO:0007669"/>
    <property type="project" value="InterPro"/>
</dbReference>
<evidence type="ECO:0000313" key="3">
    <source>
        <dbReference type="Proteomes" id="UP000038010"/>
    </source>
</evidence>
<dbReference type="PANTHER" id="PTHR21089:SF26">
    <property type="entry name" value="AROM POLYPEPTIDE, PUTATIVE-RELATED"/>
    <property type="match status" value="1"/>
</dbReference>
<evidence type="ECO:0000259" key="1">
    <source>
        <dbReference type="Pfam" id="PF08501"/>
    </source>
</evidence>
<keyword evidence="3" id="KW-1185">Reference proteome</keyword>
<dbReference type="SUPFAM" id="SSF51735">
    <property type="entry name" value="NAD(P)-binding Rossmann-fold domains"/>
    <property type="match status" value="1"/>
</dbReference>
<dbReference type="Gene3D" id="3.40.50.720">
    <property type="entry name" value="NAD(P)-binding Rossmann-like Domain"/>
    <property type="match status" value="1"/>
</dbReference>
<dbReference type="GeneID" id="28739320"/>
<dbReference type="InterPro" id="IPR013708">
    <property type="entry name" value="Shikimate_DH-bd_N"/>
</dbReference>
<name>A0A0N1P284_9EURO</name>
<evidence type="ECO:0000313" key="2">
    <source>
        <dbReference type="EMBL" id="KPI43336.1"/>
    </source>
</evidence>
<dbReference type="VEuPathDB" id="FungiDB:AB675_7099"/>
<organism evidence="2 3">
    <name type="scientific">Cyphellophora attinorum</name>
    <dbReference type="NCBI Taxonomy" id="1664694"/>
    <lineage>
        <taxon>Eukaryota</taxon>
        <taxon>Fungi</taxon>
        <taxon>Dikarya</taxon>
        <taxon>Ascomycota</taxon>
        <taxon>Pezizomycotina</taxon>
        <taxon>Eurotiomycetes</taxon>
        <taxon>Chaetothyriomycetidae</taxon>
        <taxon>Chaetothyriales</taxon>
        <taxon>Cyphellophoraceae</taxon>
        <taxon>Cyphellophora</taxon>
    </lineage>
</organism>